<dbReference type="Pfam" id="PF00535">
    <property type="entry name" value="Glycos_transf_2"/>
    <property type="match status" value="1"/>
</dbReference>
<dbReference type="Gene3D" id="3.90.550.10">
    <property type="entry name" value="Spore Coat Polysaccharide Biosynthesis Protein SpsA, Chain A"/>
    <property type="match status" value="1"/>
</dbReference>
<dbReference type="KEGG" id="afla:FHG64_00455"/>
<keyword evidence="3" id="KW-1185">Reference proteome</keyword>
<gene>
    <name evidence="2" type="ORF">FHG64_00455</name>
</gene>
<dbReference type="Proteomes" id="UP000309016">
    <property type="component" value="Chromosome"/>
</dbReference>
<evidence type="ECO:0000313" key="2">
    <source>
        <dbReference type="EMBL" id="QCY67986.1"/>
    </source>
</evidence>
<dbReference type="InterPro" id="IPR001173">
    <property type="entry name" value="Glyco_trans_2-like"/>
</dbReference>
<proteinExistence type="predicted"/>
<keyword evidence="2" id="KW-0808">Transferase</keyword>
<sequence length="324" mass="37976">MEKLSIILPVYNQENFLKDTIESVLNQSFKNFEFLILDDGSTDGSANIINHYSAKDHRIKAFFEKNSGKCAATNKLVEMATGDLCAFMDADDIMMPKRLEQQLQFHTMHPQIAASSSHCYYIDANGNTMGNQKYPFLRNIEECERSFLQNEIIHCAFTGLMMKRNIFLKVGGLDPKFWPCEDLDLANKIIEKGHLLVIIQEFLMQYRIHDSSITASRQWHMFDMSAYTRFCISQRRGGKPICTFKEFISKQHNIGWKQKLWENSYRHSQVLHKKAGFAFYKGNYWRFLSKFLLAFIIRPDYIIATLRNRYNFKFRWTSNALKAD</sequence>
<evidence type="ECO:0000259" key="1">
    <source>
        <dbReference type="Pfam" id="PF00535"/>
    </source>
</evidence>
<reference evidence="2 3" key="1">
    <citation type="submission" date="2019-06" db="EMBL/GenBank/DDBJ databases">
        <title>Complete genome sequence of Antarcticibacterium flavum KCTC 52984T from an Antarctic marine sediment.</title>
        <authorList>
            <person name="Lee Y.M."/>
            <person name="Shin S.C."/>
        </authorList>
    </citation>
    <scope>NUCLEOTIDE SEQUENCE [LARGE SCALE GENOMIC DNA]</scope>
    <source>
        <strain evidence="2 3">KCTC 52984</strain>
    </source>
</reference>
<accession>A0A5B7WXW3</accession>
<dbReference type="GO" id="GO:0016758">
    <property type="term" value="F:hexosyltransferase activity"/>
    <property type="evidence" value="ECO:0007669"/>
    <property type="project" value="UniProtKB-ARBA"/>
</dbReference>
<dbReference type="EMBL" id="CP040812">
    <property type="protein sequence ID" value="QCY67986.1"/>
    <property type="molecule type" value="Genomic_DNA"/>
</dbReference>
<dbReference type="AlphaFoldDB" id="A0A5B7WXW3"/>
<organism evidence="2 3">
    <name type="scientific">Antarcticibacterium flavum</name>
    <dbReference type="NCBI Taxonomy" id="2058175"/>
    <lineage>
        <taxon>Bacteria</taxon>
        <taxon>Pseudomonadati</taxon>
        <taxon>Bacteroidota</taxon>
        <taxon>Flavobacteriia</taxon>
        <taxon>Flavobacteriales</taxon>
        <taxon>Flavobacteriaceae</taxon>
        <taxon>Antarcticibacterium</taxon>
    </lineage>
</organism>
<dbReference type="RefSeq" id="WP_139064603.1">
    <property type="nucleotide sequence ID" value="NZ_CP040812.1"/>
</dbReference>
<name>A0A5B7WXW3_9FLAO</name>
<dbReference type="OrthoDB" id="9815829at2"/>
<evidence type="ECO:0000313" key="3">
    <source>
        <dbReference type="Proteomes" id="UP000309016"/>
    </source>
</evidence>
<dbReference type="InterPro" id="IPR029044">
    <property type="entry name" value="Nucleotide-diphossugar_trans"/>
</dbReference>
<dbReference type="PANTHER" id="PTHR22916:SF3">
    <property type="entry name" value="UDP-GLCNAC:BETAGAL BETA-1,3-N-ACETYLGLUCOSAMINYLTRANSFERASE-LIKE PROTEIN 1"/>
    <property type="match status" value="1"/>
</dbReference>
<protein>
    <submittedName>
        <fullName evidence="2">Glycosyltransferase</fullName>
    </submittedName>
</protein>
<dbReference type="SUPFAM" id="SSF53448">
    <property type="entry name" value="Nucleotide-diphospho-sugar transferases"/>
    <property type="match status" value="1"/>
</dbReference>
<feature type="domain" description="Glycosyltransferase 2-like" evidence="1">
    <location>
        <begin position="5"/>
        <end position="169"/>
    </location>
</feature>
<dbReference type="PANTHER" id="PTHR22916">
    <property type="entry name" value="GLYCOSYLTRANSFERASE"/>
    <property type="match status" value="1"/>
</dbReference>